<gene>
    <name evidence="12" type="ORF">IAA70_04760</name>
</gene>
<evidence type="ECO:0000259" key="11">
    <source>
        <dbReference type="Pfam" id="PF07992"/>
    </source>
</evidence>
<evidence type="ECO:0000259" key="10">
    <source>
        <dbReference type="Pfam" id="PF00724"/>
    </source>
</evidence>
<keyword evidence="5" id="KW-0288">FMN</keyword>
<dbReference type="AlphaFoldDB" id="A0A9D1A825"/>
<dbReference type="PANTHER" id="PTHR42917:SF2">
    <property type="entry name" value="2,4-DIENOYL-COA REDUCTASE [(2E)-ENOYL-COA-PRODUCING]"/>
    <property type="match status" value="1"/>
</dbReference>
<dbReference type="InterPro" id="IPR013785">
    <property type="entry name" value="Aldolase_TIM"/>
</dbReference>
<evidence type="ECO:0000256" key="7">
    <source>
        <dbReference type="ARBA" id="ARBA00023002"/>
    </source>
</evidence>
<evidence type="ECO:0000313" key="12">
    <source>
        <dbReference type="EMBL" id="HIR09696.1"/>
    </source>
</evidence>
<evidence type="ECO:0000256" key="9">
    <source>
        <dbReference type="ARBA" id="ARBA00023014"/>
    </source>
</evidence>
<keyword evidence="4" id="KW-0285">Flavoprotein</keyword>
<proteinExistence type="inferred from homology"/>
<dbReference type="CDD" id="cd02803">
    <property type="entry name" value="OYE_like_FMN_family"/>
    <property type="match status" value="1"/>
</dbReference>
<dbReference type="InterPro" id="IPR036188">
    <property type="entry name" value="FAD/NAD-bd_sf"/>
</dbReference>
<evidence type="ECO:0000256" key="5">
    <source>
        <dbReference type="ARBA" id="ARBA00022643"/>
    </source>
</evidence>
<evidence type="ECO:0000256" key="3">
    <source>
        <dbReference type="ARBA" id="ARBA00011048"/>
    </source>
</evidence>
<dbReference type="InterPro" id="IPR023753">
    <property type="entry name" value="FAD/NAD-binding_dom"/>
</dbReference>
<evidence type="ECO:0000256" key="6">
    <source>
        <dbReference type="ARBA" id="ARBA00022723"/>
    </source>
</evidence>
<dbReference type="GO" id="GO:0016491">
    <property type="term" value="F:oxidoreductase activity"/>
    <property type="evidence" value="ECO:0007669"/>
    <property type="project" value="UniProtKB-KW"/>
</dbReference>
<keyword evidence="6" id="KW-0479">Metal-binding</keyword>
<comment type="similarity">
    <text evidence="3">In the N-terminal section; belongs to the NADH:flavin oxidoreductase/NADH oxidase family.</text>
</comment>
<reference evidence="12" key="2">
    <citation type="journal article" date="2021" name="PeerJ">
        <title>Extensive microbial diversity within the chicken gut microbiome revealed by metagenomics and culture.</title>
        <authorList>
            <person name="Gilroy R."/>
            <person name="Ravi A."/>
            <person name="Getino M."/>
            <person name="Pursley I."/>
            <person name="Horton D.L."/>
            <person name="Alikhan N.F."/>
            <person name="Baker D."/>
            <person name="Gharbi K."/>
            <person name="Hall N."/>
            <person name="Watson M."/>
            <person name="Adriaenssens E.M."/>
            <person name="Foster-Nyarko E."/>
            <person name="Jarju S."/>
            <person name="Secka A."/>
            <person name="Antonio M."/>
            <person name="Oren A."/>
            <person name="Chaudhuri R.R."/>
            <person name="La Ragione R."/>
            <person name="Hildebrand F."/>
            <person name="Pallen M.J."/>
        </authorList>
    </citation>
    <scope>NUCLEOTIDE SEQUENCE</scope>
    <source>
        <strain evidence="12">ChiHjej9B8-7071</strain>
    </source>
</reference>
<dbReference type="InterPro" id="IPR051793">
    <property type="entry name" value="NADH:flavin_oxidoreductase"/>
</dbReference>
<evidence type="ECO:0000256" key="4">
    <source>
        <dbReference type="ARBA" id="ARBA00022630"/>
    </source>
</evidence>
<evidence type="ECO:0000256" key="1">
    <source>
        <dbReference type="ARBA" id="ARBA00001917"/>
    </source>
</evidence>
<organism evidence="12 13">
    <name type="scientific">Candidatus Avoscillospira stercoripullorum</name>
    <dbReference type="NCBI Taxonomy" id="2840709"/>
    <lineage>
        <taxon>Bacteria</taxon>
        <taxon>Bacillati</taxon>
        <taxon>Bacillota</taxon>
        <taxon>Clostridia</taxon>
        <taxon>Eubacteriales</taxon>
        <taxon>Oscillospiraceae</taxon>
        <taxon>Oscillospiraceae incertae sedis</taxon>
        <taxon>Candidatus Avoscillospira</taxon>
    </lineage>
</organism>
<dbReference type="GO" id="GO:0046872">
    <property type="term" value="F:metal ion binding"/>
    <property type="evidence" value="ECO:0007669"/>
    <property type="project" value="UniProtKB-KW"/>
</dbReference>
<comment type="caution">
    <text evidence="12">The sequence shown here is derived from an EMBL/GenBank/DDBJ whole genome shotgun (WGS) entry which is preliminary data.</text>
</comment>
<sequence length="646" mass="70175">MEQMQTDYPLIFSPLTIRGITFRNRIIHAPMVPGMASNDGCVTRELIQFHRASARGGAAVVTLGNCSLDMTHYRDEARQVDLSSPRVQIGLSEFVRGVERYGAVADIEINHPGLNAHPFRSTGAPIGPSPRKPGDVEMTIEQIHDMANAYAQSALLCKNSGFRMVMLHGGHGNLLAQFASPLTNHRTDAYGGSVENRSRFIREVCDEVRRLCGEDFVIEYRISGSEYTTDGLELKDTLELLECLEGKIDLYHVSGGLISLPGYSRFCFPNCYMEKGINLKFAREIKRHTKAAVAVVAGMMNPELGERALENGDADMIAFCRPFLADPDFPLKYATGHPEEAAPCIRCGYCFGVSQDSTVVCAVNPLCGQEDEFPEGTLPPARKSKRVAVIGGGPGGMQAARTAVLRGHSVTLFERESQLGGNLRTASMLPVKEDFVPYLHWAVAQTEKLVADIRLHTEATPALLEQEGFDAVIAAVGASPMAAPIAADPAMPTYTCENLPMDVTGKRVVIIGGGMTGYEAACHYKEAGNTVNIVDLRARDVLPMGPGSRTTRTMSIALLERIGAGLTELDETRVVRIGADAVECRRNGETILVEADLVIWAVGLKPRRAEAEQFRVVPEFRMIGDCCRSGKIGDAVHSGFDAAYAL</sequence>
<dbReference type="Gene3D" id="3.40.50.720">
    <property type="entry name" value="NAD(P)-binding Rossmann-like Domain"/>
    <property type="match status" value="1"/>
</dbReference>
<dbReference type="Gene3D" id="3.20.20.70">
    <property type="entry name" value="Aldolase class I"/>
    <property type="match status" value="1"/>
</dbReference>
<name>A0A9D1A825_9FIRM</name>
<evidence type="ECO:0000256" key="8">
    <source>
        <dbReference type="ARBA" id="ARBA00023004"/>
    </source>
</evidence>
<dbReference type="SUPFAM" id="SSF51905">
    <property type="entry name" value="FAD/NAD(P)-binding domain"/>
    <property type="match status" value="1"/>
</dbReference>
<dbReference type="PANTHER" id="PTHR42917">
    <property type="entry name" value="2,4-DIENOYL-COA REDUCTASE"/>
    <property type="match status" value="1"/>
</dbReference>
<reference evidence="12" key="1">
    <citation type="submission" date="2020-10" db="EMBL/GenBank/DDBJ databases">
        <authorList>
            <person name="Gilroy R."/>
        </authorList>
    </citation>
    <scope>NUCLEOTIDE SEQUENCE</scope>
    <source>
        <strain evidence="12">ChiHjej9B8-7071</strain>
    </source>
</reference>
<dbReference type="SUPFAM" id="SSF51395">
    <property type="entry name" value="FMN-linked oxidoreductases"/>
    <property type="match status" value="1"/>
</dbReference>
<evidence type="ECO:0000256" key="2">
    <source>
        <dbReference type="ARBA" id="ARBA00001966"/>
    </source>
</evidence>
<dbReference type="PRINTS" id="PR00368">
    <property type="entry name" value="FADPNR"/>
</dbReference>
<dbReference type="EMBL" id="DVGD01000147">
    <property type="protein sequence ID" value="HIR09696.1"/>
    <property type="molecule type" value="Genomic_DNA"/>
</dbReference>
<dbReference type="Pfam" id="PF00724">
    <property type="entry name" value="Oxidored_FMN"/>
    <property type="match status" value="1"/>
</dbReference>
<dbReference type="Pfam" id="PF07992">
    <property type="entry name" value="Pyr_redox_2"/>
    <property type="match status" value="1"/>
</dbReference>
<keyword evidence="8" id="KW-0408">Iron</keyword>
<dbReference type="Proteomes" id="UP000824258">
    <property type="component" value="Unassembled WGS sequence"/>
</dbReference>
<dbReference type="InterPro" id="IPR001155">
    <property type="entry name" value="OxRdtase_FMN_N"/>
</dbReference>
<dbReference type="GO" id="GO:0051536">
    <property type="term" value="F:iron-sulfur cluster binding"/>
    <property type="evidence" value="ECO:0007669"/>
    <property type="project" value="UniProtKB-KW"/>
</dbReference>
<keyword evidence="9" id="KW-0411">Iron-sulfur</keyword>
<accession>A0A9D1A825</accession>
<comment type="cofactor">
    <cofactor evidence="2">
        <name>[4Fe-4S] cluster</name>
        <dbReference type="ChEBI" id="CHEBI:49883"/>
    </cofactor>
</comment>
<dbReference type="GO" id="GO:0010181">
    <property type="term" value="F:FMN binding"/>
    <property type="evidence" value="ECO:0007669"/>
    <property type="project" value="InterPro"/>
</dbReference>
<comment type="cofactor">
    <cofactor evidence="1">
        <name>FMN</name>
        <dbReference type="ChEBI" id="CHEBI:58210"/>
    </cofactor>
</comment>
<feature type="domain" description="FAD/NAD(P)-binding" evidence="11">
    <location>
        <begin position="386"/>
        <end position="613"/>
    </location>
</feature>
<feature type="domain" description="NADH:flavin oxidoreductase/NADH oxidase N-terminal" evidence="10">
    <location>
        <begin position="11"/>
        <end position="339"/>
    </location>
</feature>
<keyword evidence="7" id="KW-0560">Oxidoreductase</keyword>
<evidence type="ECO:0000313" key="13">
    <source>
        <dbReference type="Proteomes" id="UP000824258"/>
    </source>
</evidence>
<dbReference type="Gene3D" id="3.50.50.60">
    <property type="entry name" value="FAD/NAD(P)-binding domain"/>
    <property type="match status" value="1"/>
</dbReference>
<protein>
    <submittedName>
        <fullName evidence="12">FAD-dependent oxidoreductase</fullName>
    </submittedName>
</protein>